<dbReference type="RefSeq" id="WP_245784444.1">
    <property type="nucleotide sequence ID" value="NZ_FPBA01000002.1"/>
</dbReference>
<evidence type="ECO:0000259" key="1">
    <source>
        <dbReference type="Pfam" id="PF09995"/>
    </source>
</evidence>
<organism evidence="2 3">
    <name type="scientific">Geodermatophilus amargosae</name>
    <dbReference type="NCBI Taxonomy" id="1296565"/>
    <lineage>
        <taxon>Bacteria</taxon>
        <taxon>Bacillati</taxon>
        <taxon>Actinomycetota</taxon>
        <taxon>Actinomycetes</taxon>
        <taxon>Geodermatophilales</taxon>
        <taxon>Geodermatophilaceae</taxon>
        <taxon>Geodermatophilus</taxon>
    </lineage>
</organism>
<reference evidence="3" key="1">
    <citation type="submission" date="2016-10" db="EMBL/GenBank/DDBJ databases">
        <authorList>
            <person name="Varghese N."/>
            <person name="Submissions S."/>
        </authorList>
    </citation>
    <scope>NUCLEOTIDE SEQUENCE [LARGE SCALE GENOMIC DNA]</scope>
    <source>
        <strain evidence="3">DSM 46136</strain>
    </source>
</reference>
<sequence length="289" mass="31682">MTGARISARDWSAEEDLLGFFGPDSVTWKVHADPVYSVGGLRALLLQALHPVAMDGVARNSTFRESPWQRLVRTAEYVDVLTFGTRREAVRAVRRVRGLHRPLSGTEETTGRSYRVDDPDLLLWVHNCEVDSLLDVARRVGVVTDVEADRYVAEQVTAAELIGVDRADVPASVAELADYFERVRPQLALTPAGREAWRFLVVPPMPRWVQFLTPARPAWGSLASLGVATLPPWARKLASLPGLTLTDAAATAALRAFRTGMLALPERARHSPTRRAGFERTASAVAVGA</sequence>
<keyword evidence="3" id="KW-1185">Reference proteome</keyword>
<dbReference type="Pfam" id="PF09995">
    <property type="entry name" value="MPAB_Lcp_cat"/>
    <property type="match status" value="1"/>
</dbReference>
<feature type="domain" description="ER-bound oxygenase mpaB/mpaB'/Rubber oxygenase catalytic" evidence="1">
    <location>
        <begin position="28"/>
        <end position="256"/>
    </location>
</feature>
<dbReference type="GO" id="GO:0016491">
    <property type="term" value="F:oxidoreductase activity"/>
    <property type="evidence" value="ECO:0007669"/>
    <property type="project" value="InterPro"/>
</dbReference>
<accession>A0A1I6XTN9</accession>
<dbReference type="PANTHER" id="PTHR36151:SF3">
    <property type="entry name" value="ER-BOUND OXYGENASE MPAB_MPAB'_RUBBER OXYGENASE CATALYTIC DOMAIN-CONTAINING PROTEIN"/>
    <property type="match status" value="1"/>
</dbReference>
<dbReference type="EMBL" id="FPBA01000002">
    <property type="protein sequence ID" value="SFT41788.1"/>
    <property type="molecule type" value="Genomic_DNA"/>
</dbReference>
<dbReference type="AlphaFoldDB" id="A0A1I6XTN9"/>
<proteinExistence type="predicted"/>
<gene>
    <name evidence="2" type="ORF">SAMN05660657_00656</name>
</gene>
<dbReference type="Proteomes" id="UP000199546">
    <property type="component" value="Unassembled WGS sequence"/>
</dbReference>
<dbReference type="STRING" id="1296565.SAMN05660657_00656"/>
<protein>
    <submittedName>
        <fullName evidence="2">Uncharacterized conserved protein, DUF2236 family</fullName>
    </submittedName>
</protein>
<dbReference type="PANTHER" id="PTHR36151">
    <property type="entry name" value="BLR2777 PROTEIN"/>
    <property type="match status" value="1"/>
</dbReference>
<evidence type="ECO:0000313" key="2">
    <source>
        <dbReference type="EMBL" id="SFT41788.1"/>
    </source>
</evidence>
<name>A0A1I6XTN9_9ACTN</name>
<dbReference type="InterPro" id="IPR018713">
    <property type="entry name" value="MPAB/Lcp_cat_dom"/>
</dbReference>
<evidence type="ECO:0000313" key="3">
    <source>
        <dbReference type="Proteomes" id="UP000199546"/>
    </source>
</evidence>